<dbReference type="GO" id="GO:0004332">
    <property type="term" value="F:fructose-bisphosphate aldolase activity"/>
    <property type="evidence" value="ECO:0007669"/>
    <property type="project" value="InterPro"/>
</dbReference>
<dbReference type="RefSeq" id="WP_338392610.1">
    <property type="nucleotide sequence ID" value="NZ_AP025314.1"/>
</dbReference>
<dbReference type="NCBIfam" id="NF006081">
    <property type="entry name" value="PRK08227.1"/>
    <property type="match status" value="1"/>
</dbReference>
<reference evidence="1 2" key="1">
    <citation type="submission" date="2021-12" db="EMBL/GenBank/DDBJ databases">
        <title>Genome sequencing of bacteria with rrn-lacking chromosome and rrn-plasmid.</title>
        <authorList>
            <person name="Anda M."/>
            <person name="Iwasaki W."/>
        </authorList>
    </citation>
    <scope>NUCLEOTIDE SEQUENCE [LARGE SCALE GENOMIC DNA]</scope>
    <source>
        <strain evidence="1 2">DSM 100852</strain>
    </source>
</reference>
<dbReference type="InterPro" id="IPR013785">
    <property type="entry name" value="Aldolase_TIM"/>
</dbReference>
<dbReference type="InterPro" id="IPR050456">
    <property type="entry name" value="DeoC/FbaB_aldolase"/>
</dbReference>
<dbReference type="InterPro" id="IPR041720">
    <property type="entry name" value="FbaB-like"/>
</dbReference>
<organism evidence="1 2">
    <name type="scientific">Fulvitalea axinellae</name>
    <dbReference type="NCBI Taxonomy" id="1182444"/>
    <lineage>
        <taxon>Bacteria</taxon>
        <taxon>Pseudomonadati</taxon>
        <taxon>Bacteroidota</taxon>
        <taxon>Cytophagia</taxon>
        <taxon>Cytophagales</taxon>
        <taxon>Persicobacteraceae</taxon>
        <taxon>Fulvitalea</taxon>
    </lineage>
</organism>
<name>A0AAU9CX70_9BACT</name>
<dbReference type="Proteomes" id="UP001348817">
    <property type="component" value="Chromosome"/>
</dbReference>
<evidence type="ECO:0000313" key="1">
    <source>
        <dbReference type="EMBL" id="BDD11094.1"/>
    </source>
</evidence>
<dbReference type="PANTHER" id="PTHR47916">
    <property type="entry name" value="FRUCTOSE-BISPHOSPHATE ALDOLASE CLASS 1"/>
    <property type="match status" value="1"/>
</dbReference>
<gene>
    <name evidence="1" type="ORF">FUAX_35260</name>
</gene>
<sequence>MADAEGIIEGKGFGIGQAVETGSFHLKGLQNMDWGTKNRISRIFKEDGKTVMLAFDHGYIMGPTSGLERLDLSIVPLIKYADSLMCTRGAIRSVVPPTTDKPICFRFSAGTTILGELNDECILDIEEAVRLNASTMAVMVSVGGKYEATTVRNLTKTADYGAKHGIPVMGVTAVGKELVRDARYLSMASRVCAENGSTIVKTYYCEKDFEKVVNSCPVPIVIAGGKKLPERDALALAYNAINDGAAGVDMGRNVFQSECPEAMIQVVGDVVHNGFTVDQAYEKFNDLKAELEAVNA</sequence>
<accession>A0AAU9CX70</accession>
<dbReference type="Pfam" id="PF01791">
    <property type="entry name" value="DeoC"/>
    <property type="match status" value="1"/>
</dbReference>
<dbReference type="AlphaFoldDB" id="A0AAU9CX70"/>
<evidence type="ECO:0000313" key="2">
    <source>
        <dbReference type="Proteomes" id="UP001348817"/>
    </source>
</evidence>
<dbReference type="SUPFAM" id="SSF51569">
    <property type="entry name" value="Aldolase"/>
    <property type="match status" value="1"/>
</dbReference>
<dbReference type="PIRSF" id="PIRSF038992">
    <property type="entry name" value="Aldolase_Ia"/>
    <property type="match status" value="1"/>
</dbReference>
<dbReference type="PANTHER" id="PTHR47916:SF1">
    <property type="entry name" value="3-HYDROXY-5-PHOSPHONOOXYPENTANE-2,4-DIONE THIOLASE"/>
    <property type="match status" value="1"/>
</dbReference>
<dbReference type="Gene3D" id="3.20.20.70">
    <property type="entry name" value="Aldolase class I"/>
    <property type="match status" value="1"/>
</dbReference>
<proteinExistence type="predicted"/>
<dbReference type="EMBL" id="AP025314">
    <property type="protein sequence ID" value="BDD11094.1"/>
    <property type="molecule type" value="Genomic_DNA"/>
</dbReference>
<dbReference type="SMART" id="SM01133">
    <property type="entry name" value="DeoC"/>
    <property type="match status" value="1"/>
</dbReference>
<keyword evidence="2" id="KW-1185">Reference proteome</keyword>
<dbReference type="InterPro" id="IPR002915">
    <property type="entry name" value="DeoC/FbaB/LacD_aldolase"/>
</dbReference>
<protein>
    <submittedName>
        <fullName evidence="1">Aldolase</fullName>
    </submittedName>
</protein>
<dbReference type="KEGG" id="fax:FUAX_35260"/>